<keyword evidence="3" id="KW-1185">Reference proteome</keyword>
<feature type="compositionally biased region" description="Basic and acidic residues" evidence="1">
    <location>
        <begin position="192"/>
        <end position="211"/>
    </location>
</feature>
<evidence type="ECO:0000313" key="2">
    <source>
        <dbReference type="EMBL" id="KAJ8469236.1"/>
    </source>
</evidence>
<evidence type="ECO:0000313" key="3">
    <source>
        <dbReference type="Proteomes" id="UP001215151"/>
    </source>
</evidence>
<feature type="region of interest" description="Disordered" evidence="1">
    <location>
        <begin position="192"/>
        <end position="220"/>
    </location>
</feature>
<reference evidence="2" key="1">
    <citation type="submission" date="2022-11" db="EMBL/GenBank/DDBJ databases">
        <title>Genome Sequence of Cubamyces cubensis.</title>
        <authorList>
            <person name="Buettner E."/>
        </authorList>
    </citation>
    <scope>NUCLEOTIDE SEQUENCE</scope>
    <source>
        <strain evidence="2">MPL-01</strain>
    </source>
</reference>
<feature type="compositionally biased region" description="Low complexity" evidence="1">
    <location>
        <begin position="162"/>
        <end position="173"/>
    </location>
</feature>
<dbReference type="EMBL" id="JAPEVG010000299">
    <property type="protein sequence ID" value="KAJ8469236.1"/>
    <property type="molecule type" value="Genomic_DNA"/>
</dbReference>
<evidence type="ECO:0000256" key="1">
    <source>
        <dbReference type="SAM" id="MobiDB-lite"/>
    </source>
</evidence>
<organism evidence="2 3">
    <name type="scientific">Trametes cubensis</name>
    <dbReference type="NCBI Taxonomy" id="1111947"/>
    <lineage>
        <taxon>Eukaryota</taxon>
        <taxon>Fungi</taxon>
        <taxon>Dikarya</taxon>
        <taxon>Basidiomycota</taxon>
        <taxon>Agaricomycotina</taxon>
        <taxon>Agaricomycetes</taxon>
        <taxon>Polyporales</taxon>
        <taxon>Polyporaceae</taxon>
        <taxon>Trametes</taxon>
    </lineage>
</organism>
<dbReference type="SUPFAM" id="SSF53474">
    <property type="entry name" value="alpha/beta-Hydrolases"/>
    <property type="match status" value="1"/>
</dbReference>
<feature type="region of interest" description="Disordered" evidence="1">
    <location>
        <begin position="1"/>
        <end position="29"/>
    </location>
</feature>
<name>A0AAD7XA48_9APHY</name>
<feature type="compositionally biased region" description="Basic and acidic residues" evidence="1">
    <location>
        <begin position="696"/>
        <end position="707"/>
    </location>
</feature>
<comment type="caution">
    <text evidence="2">The sequence shown here is derived from an EMBL/GenBank/DDBJ whole genome shotgun (WGS) entry which is preliminary data.</text>
</comment>
<feature type="compositionally biased region" description="Basic and acidic residues" evidence="1">
    <location>
        <begin position="15"/>
        <end position="27"/>
    </location>
</feature>
<feature type="compositionally biased region" description="Low complexity" evidence="1">
    <location>
        <begin position="66"/>
        <end position="76"/>
    </location>
</feature>
<dbReference type="Gene3D" id="3.40.50.1820">
    <property type="entry name" value="alpha/beta hydrolase"/>
    <property type="match status" value="1"/>
</dbReference>
<feature type="compositionally biased region" description="Basic and acidic residues" evidence="1">
    <location>
        <begin position="715"/>
        <end position="748"/>
    </location>
</feature>
<protein>
    <recommendedName>
        <fullName evidence="4">Alpha/beta-hydrolase</fullName>
    </recommendedName>
</protein>
<dbReference type="Proteomes" id="UP001215151">
    <property type="component" value="Unassembled WGS sequence"/>
</dbReference>
<feature type="region of interest" description="Disordered" evidence="1">
    <location>
        <begin position="651"/>
        <end position="748"/>
    </location>
</feature>
<gene>
    <name evidence="2" type="ORF">ONZ51_g9134</name>
</gene>
<dbReference type="InterPro" id="IPR029058">
    <property type="entry name" value="AB_hydrolase_fold"/>
</dbReference>
<evidence type="ECO:0008006" key="4">
    <source>
        <dbReference type="Google" id="ProtNLM"/>
    </source>
</evidence>
<proteinExistence type="predicted"/>
<feature type="region of interest" description="Disordered" evidence="1">
    <location>
        <begin position="43"/>
        <end position="173"/>
    </location>
</feature>
<feature type="compositionally biased region" description="Low complexity" evidence="1">
    <location>
        <begin position="84"/>
        <end position="105"/>
    </location>
</feature>
<accession>A0AAD7XA48</accession>
<dbReference type="AlphaFoldDB" id="A0AAD7XA48"/>
<sequence length="748" mass="82112">MARGQLAEDANVADNNDHHPRNIRSDFDSPSVFARLNDLFSSSASASTTQPPPADEPGSANAAHCPLPSSSSMRPPRAAPPPTSLMSHPSRQSSSLRYSHSPSASTMNIVPPATEPSTSTRDRKRASKPSLPVLRWFSSKHRPEPKSYPESPTSSRPPTPSGSPAHSSPTTPSSALSVLADAFMDDPHILEAHSRSNSEDVKMPSRPEAARLHSNNHLHRPSYFSNLTRSTMPTACLSPPTSASYIRPRYTDPFEEPFPTHDYDSADMDLLLSPTPVPLPMPHSPAPVHLTSSPPKGSSLDSLRSIHERSRSIHTSAPAQSFNFPQLPNSIRSWFGGDESSGKENLNPMLSDEDRGETAAQERANIRHKYVATKNPLVFCHGLLGFDTVTLGPSIAPLQVTHWRGIRDALEANGAEVLITRVPATSSPIDRAKVLCEKIAEVYPGRSVHLIVWPFKVLSVTTISSPHRGSSFADHFIATVGRERMPSVLSLLELLPNGGGDGSAFEFLTIENMRRFNEQTPDVPGVHYFSWGAVYEPGLIDTWKWPHSVVYEKEGPNDGLVSLKSARWVCLSPTSTHLPVTSTQLHETPLTPWAYTQGTYLGTLEGVNHLDLVGWINTARYKWAEIMGREIKFKPATFYLGIADHLARVVEGQGQDRPSEDQAQPGLEAAQSAARRSGQSEEETSRPSSSELEEREEIRREGERAEMADSLGKGADWEERESRSDRPRGVDGSEDGCRTDKREKRPAQ</sequence>